<organism evidence="2 3">
    <name type="scientific">Fervidibacillus halotolerans</name>
    <dbReference type="NCBI Taxonomy" id="2980027"/>
    <lineage>
        <taxon>Bacteria</taxon>
        <taxon>Bacillati</taxon>
        <taxon>Bacillota</taxon>
        <taxon>Bacilli</taxon>
        <taxon>Bacillales</taxon>
        <taxon>Bacillaceae</taxon>
        <taxon>Fervidibacillus</taxon>
    </lineage>
</organism>
<dbReference type="InterPro" id="IPR054467">
    <property type="entry name" value="YkoP-like_dom"/>
</dbReference>
<proteinExistence type="predicted"/>
<name>A0A9E8M0N1_9BACI</name>
<protein>
    <recommendedName>
        <fullName evidence="1">YkoP-like domain-containing protein</fullName>
    </recommendedName>
</protein>
<dbReference type="AlphaFoldDB" id="A0A9E8M0N1"/>
<dbReference type="KEGG" id="fhl:OE105_04100"/>
<reference evidence="2" key="1">
    <citation type="submission" date="2022-09" db="EMBL/GenBank/DDBJ databases">
        <title>Complete Genomes of Fervidibacillus albus and Fervidibacillus halotolerans isolated from tidal flat sediments.</title>
        <authorList>
            <person name="Kwon K.K."/>
            <person name="Yang S.-H."/>
            <person name="Park M.J."/>
            <person name="Oh H.-M."/>
        </authorList>
    </citation>
    <scope>NUCLEOTIDE SEQUENCE</scope>
    <source>
        <strain evidence="2">MEBiC13594</strain>
    </source>
</reference>
<accession>A0A9E8M0N1</accession>
<dbReference type="Pfam" id="PF22790">
    <property type="entry name" value="YkoP"/>
    <property type="match status" value="1"/>
</dbReference>
<dbReference type="EMBL" id="CP106877">
    <property type="protein sequence ID" value="WAA13313.1"/>
    <property type="molecule type" value="Genomic_DNA"/>
</dbReference>
<gene>
    <name evidence="2" type="ORF">OE105_04100</name>
</gene>
<evidence type="ECO:0000259" key="1">
    <source>
        <dbReference type="Pfam" id="PF22790"/>
    </source>
</evidence>
<evidence type="ECO:0000313" key="3">
    <source>
        <dbReference type="Proteomes" id="UP001164726"/>
    </source>
</evidence>
<sequence>MGKLLLFIWKMVDPIYFFFTRLTYIRKGENIFRVRLTRYKGYTVILSDGTKIEKNDILLKIHLHNVKLLTEMNHFHNDFQRGNYFYHSVKNSLPELALYLFHHPKQEKIKGLIGITHLKLHKNNLGFDRINIKNGLYRKLKQLTLFPIYFLSTNRYRKNEKRFEEPVYFIMSKSILFEKHLSEKEILSLNMDNPFIYSINDVQ</sequence>
<dbReference type="RefSeq" id="WP_275421470.1">
    <property type="nucleotide sequence ID" value="NZ_CP106877.1"/>
</dbReference>
<evidence type="ECO:0000313" key="2">
    <source>
        <dbReference type="EMBL" id="WAA13313.1"/>
    </source>
</evidence>
<keyword evidence="3" id="KW-1185">Reference proteome</keyword>
<feature type="domain" description="YkoP-like" evidence="1">
    <location>
        <begin position="3"/>
        <end position="179"/>
    </location>
</feature>
<dbReference type="Proteomes" id="UP001164726">
    <property type="component" value="Chromosome"/>
</dbReference>